<protein>
    <submittedName>
        <fullName evidence="1">Uncharacterized protein</fullName>
    </submittedName>
</protein>
<gene>
    <name evidence="1" type="ORF">A2671_02075</name>
</gene>
<comment type="caution">
    <text evidence="1">The sequence shown here is derived from an EMBL/GenBank/DDBJ whole genome shotgun (WGS) entry which is preliminary data.</text>
</comment>
<evidence type="ECO:0000313" key="1">
    <source>
        <dbReference type="EMBL" id="OGG47528.1"/>
    </source>
</evidence>
<accession>A0A1F6CEA1</accession>
<dbReference type="EMBL" id="MFKQ01000008">
    <property type="protein sequence ID" value="OGG47528.1"/>
    <property type="molecule type" value="Genomic_DNA"/>
</dbReference>
<name>A0A1F6CEA1_9BACT</name>
<reference evidence="1 2" key="1">
    <citation type="journal article" date="2016" name="Nat. Commun.">
        <title>Thousands of microbial genomes shed light on interconnected biogeochemical processes in an aquifer system.</title>
        <authorList>
            <person name="Anantharaman K."/>
            <person name="Brown C.T."/>
            <person name="Hug L.A."/>
            <person name="Sharon I."/>
            <person name="Castelle C.J."/>
            <person name="Probst A.J."/>
            <person name="Thomas B.C."/>
            <person name="Singh A."/>
            <person name="Wilkins M.J."/>
            <person name="Karaoz U."/>
            <person name="Brodie E.L."/>
            <person name="Williams K.H."/>
            <person name="Hubbard S.S."/>
            <person name="Banfield J.F."/>
        </authorList>
    </citation>
    <scope>NUCLEOTIDE SEQUENCE [LARGE SCALE GENOMIC DNA]</scope>
</reference>
<organism evidence="1 2">
    <name type="scientific">Candidatus Kaiserbacteria bacterium RIFCSPHIGHO2_01_FULL_49_13</name>
    <dbReference type="NCBI Taxonomy" id="1798477"/>
    <lineage>
        <taxon>Bacteria</taxon>
        <taxon>Candidatus Kaiseribacteriota</taxon>
    </lineage>
</organism>
<sequence>MITIILENWKLEITAEGAVLVNNQPVVSFDNVPLTATQVNLLKSMLILICGMVSLRRDDDCEQITISWVNIQSFRNSPVRVKESFRQIVFTIFEQSMVKFTAVSCDGYDHWEFYGEVSPKIRVPPQLYDTLRKIVGYLETTEL</sequence>
<dbReference type="Proteomes" id="UP000178344">
    <property type="component" value="Unassembled WGS sequence"/>
</dbReference>
<evidence type="ECO:0000313" key="2">
    <source>
        <dbReference type="Proteomes" id="UP000178344"/>
    </source>
</evidence>
<proteinExistence type="predicted"/>
<dbReference type="AlphaFoldDB" id="A0A1F6CEA1"/>